<feature type="transmembrane region" description="Helical" evidence="1">
    <location>
        <begin position="98"/>
        <end position="123"/>
    </location>
</feature>
<organism evidence="2 3">
    <name type="scientific">Sporomusa acidovorans (strain ATCC 49682 / DSM 3132 / Mol)</name>
    <dbReference type="NCBI Taxonomy" id="1123286"/>
    <lineage>
        <taxon>Bacteria</taxon>
        <taxon>Bacillati</taxon>
        <taxon>Bacillota</taxon>
        <taxon>Negativicutes</taxon>
        <taxon>Selenomonadales</taxon>
        <taxon>Sporomusaceae</taxon>
        <taxon>Sporomusa</taxon>
    </lineage>
</organism>
<evidence type="ECO:0008006" key="4">
    <source>
        <dbReference type="Google" id="ProtNLM"/>
    </source>
</evidence>
<feature type="transmembrane region" description="Helical" evidence="1">
    <location>
        <begin position="220"/>
        <end position="238"/>
    </location>
</feature>
<gene>
    <name evidence="2" type="ORF">SPACI_049100</name>
</gene>
<accession>A0ABZ3J8S9</accession>
<dbReference type="PANTHER" id="PTHR39556">
    <property type="entry name" value="PROTEIN, PUTATIVE-RELATED"/>
    <property type="match status" value="1"/>
</dbReference>
<keyword evidence="3" id="KW-1185">Reference proteome</keyword>
<evidence type="ECO:0000313" key="3">
    <source>
        <dbReference type="Proteomes" id="UP000216052"/>
    </source>
</evidence>
<protein>
    <recommendedName>
        <fullName evidence="4">DUF401 family protein</fullName>
    </recommendedName>
</protein>
<feature type="transmembrane region" description="Helical" evidence="1">
    <location>
        <begin position="59"/>
        <end position="77"/>
    </location>
</feature>
<name>A0ABZ3J8S9_SPOA4</name>
<keyword evidence="1" id="KW-0812">Transmembrane</keyword>
<feature type="transmembrane region" description="Helical" evidence="1">
    <location>
        <begin position="244"/>
        <end position="264"/>
    </location>
</feature>
<feature type="transmembrane region" description="Helical" evidence="1">
    <location>
        <begin position="276"/>
        <end position="295"/>
    </location>
</feature>
<dbReference type="RefSeq" id="WP_093794005.1">
    <property type="nucleotide sequence ID" value="NZ_CP155571.1"/>
</dbReference>
<feature type="transmembrane region" description="Helical" evidence="1">
    <location>
        <begin position="389"/>
        <end position="409"/>
    </location>
</feature>
<feature type="transmembrane region" description="Helical" evidence="1">
    <location>
        <begin position="307"/>
        <end position="324"/>
    </location>
</feature>
<proteinExistence type="predicted"/>
<sequence length="410" mass="44263">MTAIFEVVLTLAIVVSLLHKKVNLGNAILAGTAFLLITCSPHWSTVATAGRSLLLSSSTWEILLALYLVMCLEYQLRTSGTIDGFMAVARELLKSDKVLLALMPAFLGFLPSLGGAIFSAPLVEAAAKPFGLSPEKKTAINYWFRHIWECTNPIIPALLLAGEIAHVPINQLIANMLWVSVLCVVVGWFYYIAPLKSHAAGLAIHGELAKTPKQKNKYRYLLLSIGPILANLIMVVGFNLGPALSMFLVVAAMTVVLGLNWPNIVAMLKHALDYKLFWGITNILFFQYILTQTGIVGEVAIVLQNSGTPMVLVIGVLGFLAGILTGTSQGAVAITFPFVAAIASEDVAIAVVAYVAGFAGQILSPAHLCFLVTLEYFKADFIKSLRSIAVMAFFLLLALSIEIKLHFFAL</sequence>
<dbReference type="Pfam" id="PF04165">
    <property type="entry name" value="DUF401"/>
    <property type="match status" value="1"/>
</dbReference>
<keyword evidence="1" id="KW-1133">Transmembrane helix</keyword>
<keyword evidence="1" id="KW-0472">Membrane</keyword>
<dbReference type="InterPro" id="IPR007294">
    <property type="entry name" value="DUF401"/>
</dbReference>
<dbReference type="PANTHER" id="PTHR39556:SF1">
    <property type="entry name" value="PROTEIN, PUTATIVE-RELATED"/>
    <property type="match status" value="1"/>
</dbReference>
<dbReference type="EMBL" id="CP155571">
    <property type="protein sequence ID" value="XFO74799.1"/>
    <property type="molecule type" value="Genomic_DNA"/>
</dbReference>
<evidence type="ECO:0000313" key="2">
    <source>
        <dbReference type="EMBL" id="XFO74799.1"/>
    </source>
</evidence>
<evidence type="ECO:0000256" key="1">
    <source>
        <dbReference type="SAM" id="Phobius"/>
    </source>
</evidence>
<feature type="transmembrane region" description="Helical" evidence="1">
    <location>
        <begin position="358"/>
        <end position="377"/>
    </location>
</feature>
<feature type="transmembrane region" description="Helical" evidence="1">
    <location>
        <begin position="172"/>
        <end position="193"/>
    </location>
</feature>
<reference evidence="2" key="1">
    <citation type="submission" date="2024-05" db="EMBL/GenBank/DDBJ databases">
        <title>Isolation and characterization of Sporomusa carbonis sp. nov., a carboxydotrophic hydrogenogen in the genus of Sporomusa isolated from a charcoal burning pile.</title>
        <authorList>
            <person name="Boeer T."/>
            <person name="Rosenbaum F."/>
            <person name="Eysell L."/>
            <person name="Mueller V."/>
            <person name="Daniel R."/>
            <person name="Poehlein A."/>
        </authorList>
    </citation>
    <scope>NUCLEOTIDE SEQUENCE [LARGE SCALE GENOMIC DNA]</scope>
    <source>
        <strain evidence="2">DSM 3132</strain>
    </source>
</reference>
<dbReference type="Proteomes" id="UP000216052">
    <property type="component" value="Chromosome"/>
</dbReference>